<organism evidence="4 5">
    <name type="scientific">Parastrongyloides trichosuri</name>
    <name type="common">Possum-specific nematode worm</name>
    <dbReference type="NCBI Taxonomy" id="131310"/>
    <lineage>
        <taxon>Eukaryota</taxon>
        <taxon>Metazoa</taxon>
        <taxon>Ecdysozoa</taxon>
        <taxon>Nematoda</taxon>
        <taxon>Chromadorea</taxon>
        <taxon>Rhabditida</taxon>
        <taxon>Tylenchina</taxon>
        <taxon>Panagrolaimomorpha</taxon>
        <taxon>Strongyloidoidea</taxon>
        <taxon>Strongyloididae</taxon>
        <taxon>Parastrongyloides</taxon>
    </lineage>
</organism>
<feature type="domain" description="ShKT" evidence="3">
    <location>
        <begin position="28"/>
        <end position="62"/>
    </location>
</feature>
<reference evidence="5" key="1">
    <citation type="submission" date="2017-02" db="UniProtKB">
        <authorList>
            <consortium name="WormBaseParasite"/>
        </authorList>
    </citation>
    <scope>IDENTIFICATION</scope>
</reference>
<dbReference type="Pfam" id="PF01549">
    <property type="entry name" value="ShK"/>
    <property type="match status" value="1"/>
</dbReference>
<feature type="signal peptide" evidence="2">
    <location>
        <begin position="1"/>
        <end position="22"/>
    </location>
</feature>
<evidence type="ECO:0000313" key="4">
    <source>
        <dbReference type="Proteomes" id="UP000038045"/>
    </source>
</evidence>
<proteinExistence type="predicted"/>
<comment type="caution">
    <text evidence="1">Lacks conserved residue(s) required for the propagation of feature annotation.</text>
</comment>
<keyword evidence="1" id="KW-1015">Disulfide bond</keyword>
<name>A0A0N5A1T9_PARTI</name>
<dbReference type="Proteomes" id="UP000038045">
    <property type="component" value="Unplaced"/>
</dbReference>
<dbReference type="WBParaSite" id="PTRK_0001558650.1">
    <property type="protein sequence ID" value="PTRK_0001558650.1"/>
    <property type="gene ID" value="PTRK_0001558650"/>
</dbReference>
<dbReference type="Gene3D" id="1.10.10.1940">
    <property type="match status" value="1"/>
</dbReference>
<dbReference type="InterPro" id="IPR003582">
    <property type="entry name" value="ShKT_dom"/>
</dbReference>
<feature type="disulfide bond" evidence="1">
    <location>
        <begin position="28"/>
        <end position="62"/>
    </location>
</feature>
<sequence>MKLFLFPLIFAIFALFTINVQADDTTTCSDIAYDCEAKKALCKNAAYKNLMAKQCKSTCGTCTS</sequence>
<dbReference type="AlphaFoldDB" id="A0A0N5A1T9"/>
<accession>A0A0N5A1T9</accession>
<keyword evidence="4" id="KW-1185">Reference proteome</keyword>
<evidence type="ECO:0000313" key="5">
    <source>
        <dbReference type="WBParaSite" id="PTRK_0001558650.1"/>
    </source>
</evidence>
<evidence type="ECO:0000256" key="2">
    <source>
        <dbReference type="SAM" id="SignalP"/>
    </source>
</evidence>
<evidence type="ECO:0000256" key="1">
    <source>
        <dbReference type="PROSITE-ProRule" id="PRU01005"/>
    </source>
</evidence>
<evidence type="ECO:0000259" key="3">
    <source>
        <dbReference type="PROSITE" id="PS51670"/>
    </source>
</evidence>
<feature type="chain" id="PRO_5005892503" evidence="2">
    <location>
        <begin position="23"/>
        <end position="64"/>
    </location>
</feature>
<keyword evidence="2" id="KW-0732">Signal</keyword>
<protein>
    <submittedName>
        <fullName evidence="5">ShKT domain-containing protein</fullName>
    </submittedName>
</protein>
<dbReference type="PROSITE" id="PS51670">
    <property type="entry name" value="SHKT"/>
    <property type="match status" value="1"/>
</dbReference>
<dbReference type="SMART" id="SM00254">
    <property type="entry name" value="ShKT"/>
    <property type="match status" value="1"/>
</dbReference>